<feature type="transmembrane region" description="Helical" evidence="6">
    <location>
        <begin position="161"/>
        <end position="179"/>
    </location>
</feature>
<dbReference type="PANTHER" id="PTHR12677:SF55">
    <property type="entry name" value="UNDECAPRENYL PHOSPHATE TRANSPORTER SAOUHSC_00901-RELATED"/>
    <property type="match status" value="1"/>
</dbReference>
<keyword evidence="9" id="KW-1185">Reference proteome</keyword>
<comment type="caution">
    <text evidence="8">The sequence shown here is derived from an EMBL/GenBank/DDBJ whole genome shotgun (WGS) entry which is preliminary data.</text>
</comment>
<keyword evidence="4 6" id="KW-1133">Transmembrane helix</keyword>
<evidence type="ECO:0000256" key="6">
    <source>
        <dbReference type="RuleBase" id="RU366058"/>
    </source>
</evidence>
<feature type="transmembrane region" description="Helical" evidence="6">
    <location>
        <begin position="102"/>
        <end position="126"/>
    </location>
</feature>
<feature type="transmembrane region" description="Helical" evidence="6">
    <location>
        <begin position="132"/>
        <end position="154"/>
    </location>
</feature>
<feature type="transmembrane region" description="Helical" evidence="6">
    <location>
        <begin position="12"/>
        <end position="41"/>
    </location>
</feature>
<evidence type="ECO:0000313" key="9">
    <source>
        <dbReference type="Proteomes" id="UP000287910"/>
    </source>
</evidence>
<feature type="domain" description="VTT" evidence="7">
    <location>
        <begin position="37"/>
        <end position="153"/>
    </location>
</feature>
<dbReference type="Pfam" id="PF09335">
    <property type="entry name" value="VTT_dom"/>
    <property type="match status" value="1"/>
</dbReference>
<keyword evidence="5 6" id="KW-0472">Membrane</keyword>
<evidence type="ECO:0000259" key="7">
    <source>
        <dbReference type="Pfam" id="PF09335"/>
    </source>
</evidence>
<dbReference type="Proteomes" id="UP000287910">
    <property type="component" value="Unassembled WGS sequence"/>
</dbReference>
<gene>
    <name evidence="8" type="ORF">EK386_16035</name>
</gene>
<organism evidence="8 9">
    <name type="scientific">Lysinibacillus antri</name>
    <dbReference type="NCBI Taxonomy" id="2498145"/>
    <lineage>
        <taxon>Bacteria</taxon>
        <taxon>Bacillati</taxon>
        <taxon>Bacillota</taxon>
        <taxon>Bacilli</taxon>
        <taxon>Bacillales</taxon>
        <taxon>Bacillaceae</taxon>
        <taxon>Lysinibacillus</taxon>
    </lineage>
</organism>
<dbReference type="AlphaFoldDB" id="A0A3S0WET2"/>
<feature type="transmembrane region" description="Helical" evidence="6">
    <location>
        <begin position="47"/>
        <end position="74"/>
    </location>
</feature>
<proteinExistence type="inferred from homology"/>
<comment type="similarity">
    <text evidence="6">Belongs to the TVP38/TMEM64 family.</text>
</comment>
<name>A0A3S0WET2_9BACI</name>
<sequence>MRWIMTETFLNVLEHAGLFALIISITVNVLVSIIGVLPSVFITAANLLFFGLYNGLIVSIIGEGLGAIVSFVLYRKGLKSWRFKDFQHPVMFKLNDLEGYKAFWIILSLRILPFVPSGVITLGSAFSKVSLSLFAIASTLGKIPSLIIEAGAIYGFMQVELRWKIVIIISMIFFLIYWIKNKRVS</sequence>
<keyword evidence="3 6" id="KW-0812">Transmembrane</keyword>
<dbReference type="InterPro" id="IPR015414">
    <property type="entry name" value="TMEM64"/>
</dbReference>
<keyword evidence="2 6" id="KW-1003">Cell membrane</keyword>
<accession>A0A3S0WET2</accession>
<evidence type="ECO:0000256" key="3">
    <source>
        <dbReference type="ARBA" id="ARBA00022692"/>
    </source>
</evidence>
<evidence type="ECO:0000256" key="5">
    <source>
        <dbReference type="ARBA" id="ARBA00023136"/>
    </source>
</evidence>
<reference evidence="8 9" key="1">
    <citation type="submission" date="2018-12" db="EMBL/GenBank/DDBJ databases">
        <title>Lysinibacillus antri sp. nov., isolated from a cave soil.</title>
        <authorList>
            <person name="Narsing Rao M.P."/>
            <person name="Zhang H."/>
            <person name="Dong Z.-Y."/>
            <person name="Niu X.-K."/>
            <person name="Zhang K."/>
            <person name="Fang B.-Z."/>
            <person name="Kang Y.-Q."/>
            <person name="Xiao M."/>
            <person name="Li W.-J."/>
        </authorList>
    </citation>
    <scope>NUCLEOTIDE SEQUENCE [LARGE SCALE GENOMIC DNA]</scope>
    <source>
        <strain evidence="8 9">SYSU K30002</strain>
    </source>
</reference>
<dbReference type="PANTHER" id="PTHR12677">
    <property type="entry name" value="GOLGI APPARATUS MEMBRANE PROTEIN TVP38-RELATED"/>
    <property type="match status" value="1"/>
</dbReference>
<evidence type="ECO:0000313" key="8">
    <source>
        <dbReference type="EMBL" id="RUL49021.1"/>
    </source>
</evidence>
<evidence type="ECO:0000256" key="1">
    <source>
        <dbReference type="ARBA" id="ARBA00004651"/>
    </source>
</evidence>
<protein>
    <recommendedName>
        <fullName evidence="6">TVP38/TMEM64 family membrane protein</fullName>
    </recommendedName>
</protein>
<comment type="subcellular location">
    <subcellularLocation>
        <location evidence="1 6">Cell membrane</location>
        <topology evidence="1 6">Multi-pass membrane protein</topology>
    </subcellularLocation>
</comment>
<evidence type="ECO:0000256" key="4">
    <source>
        <dbReference type="ARBA" id="ARBA00022989"/>
    </source>
</evidence>
<dbReference type="GO" id="GO:0005886">
    <property type="term" value="C:plasma membrane"/>
    <property type="evidence" value="ECO:0007669"/>
    <property type="project" value="UniProtKB-SubCell"/>
</dbReference>
<dbReference type="InterPro" id="IPR032816">
    <property type="entry name" value="VTT_dom"/>
</dbReference>
<evidence type="ECO:0000256" key="2">
    <source>
        <dbReference type="ARBA" id="ARBA00022475"/>
    </source>
</evidence>
<dbReference type="EMBL" id="RYYR01000028">
    <property type="protein sequence ID" value="RUL49021.1"/>
    <property type="molecule type" value="Genomic_DNA"/>
</dbReference>